<reference evidence="2 3" key="1">
    <citation type="submission" date="2023-07" db="EMBL/GenBank/DDBJ databases">
        <authorList>
            <person name="Girao M."/>
            <person name="Carvalho M.F."/>
        </authorList>
    </citation>
    <scope>NUCLEOTIDE SEQUENCE [LARGE SCALE GENOMIC DNA]</scope>
    <source>
        <strain evidence="2 3">YIM65754</strain>
    </source>
</reference>
<protein>
    <recommendedName>
        <fullName evidence="4">TetR family transcriptional regulator</fullName>
    </recommendedName>
</protein>
<evidence type="ECO:0000313" key="3">
    <source>
        <dbReference type="Proteomes" id="UP001336020"/>
    </source>
</evidence>
<organism evidence="2 3">
    <name type="scientific">Rhodococcus artemisiae</name>
    <dbReference type="NCBI Taxonomy" id="714159"/>
    <lineage>
        <taxon>Bacteria</taxon>
        <taxon>Bacillati</taxon>
        <taxon>Actinomycetota</taxon>
        <taxon>Actinomycetes</taxon>
        <taxon>Mycobacteriales</taxon>
        <taxon>Nocardiaceae</taxon>
        <taxon>Rhodococcus</taxon>
    </lineage>
</organism>
<name>A0ABU7L403_9NOCA</name>
<keyword evidence="3" id="KW-1185">Reference proteome</keyword>
<accession>A0ABU7L403</accession>
<feature type="region of interest" description="Disordered" evidence="1">
    <location>
        <begin position="156"/>
        <end position="184"/>
    </location>
</feature>
<dbReference type="RefSeq" id="WP_330131561.1">
    <property type="nucleotide sequence ID" value="NZ_JAUTXY010000001.1"/>
</dbReference>
<proteinExistence type="predicted"/>
<gene>
    <name evidence="2" type="ORF">Q7514_01825</name>
</gene>
<dbReference type="EMBL" id="JAUTXY010000001">
    <property type="protein sequence ID" value="MEE2056267.1"/>
    <property type="molecule type" value="Genomic_DNA"/>
</dbReference>
<evidence type="ECO:0000313" key="2">
    <source>
        <dbReference type="EMBL" id="MEE2056267.1"/>
    </source>
</evidence>
<comment type="caution">
    <text evidence="2">The sequence shown here is derived from an EMBL/GenBank/DDBJ whole genome shotgun (WGS) entry which is preliminary data.</text>
</comment>
<evidence type="ECO:0000256" key="1">
    <source>
        <dbReference type="SAM" id="MobiDB-lite"/>
    </source>
</evidence>
<evidence type="ECO:0008006" key="4">
    <source>
        <dbReference type="Google" id="ProtNLM"/>
    </source>
</evidence>
<sequence length="184" mass="20482">MADSGVGNLHRWIGKPEEWTRVVGPLVASKYQRGSTVEEQLIQTAISIEALGYSVALREGQVRRGTSLSFPQYLKRIHETLDCSVKEVIAGSPQNEIPAFNNCEEWAEAFNEVYKQAKHADHPLPDPLRAVVLTDAGALLVRLYFAPEFGVERERLEQASSTRVDGTRPTKSPRPTLWLTGALQ</sequence>
<dbReference type="Proteomes" id="UP001336020">
    <property type="component" value="Unassembled WGS sequence"/>
</dbReference>